<dbReference type="Proteomes" id="UP000324870">
    <property type="component" value="Unassembled WGS sequence"/>
</dbReference>
<reference evidence="1 2" key="1">
    <citation type="journal article" date="2019" name="Nat. Med.">
        <title>A library of human gut bacterial isolates paired with longitudinal multiomics data enables mechanistic microbiome research.</title>
        <authorList>
            <person name="Poyet M."/>
            <person name="Groussin M."/>
            <person name="Gibbons S.M."/>
            <person name="Avila-Pacheco J."/>
            <person name="Jiang X."/>
            <person name="Kearney S.M."/>
            <person name="Perrotta A.R."/>
            <person name="Berdy B."/>
            <person name="Zhao S."/>
            <person name="Lieberman T.D."/>
            <person name="Swanson P.K."/>
            <person name="Smith M."/>
            <person name="Roesemann S."/>
            <person name="Alexander J.E."/>
            <person name="Rich S.A."/>
            <person name="Livny J."/>
            <person name="Vlamakis H."/>
            <person name="Clish C."/>
            <person name="Bullock K."/>
            <person name="Deik A."/>
            <person name="Scott J."/>
            <person name="Pierce K.A."/>
            <person name="Xavier R.J."/>
            <person name="Alm E.J."/>
        </authorList>
    </citation>
    <scope>NUCLEOTIDE SEQUENCE [LARGE SCALE GENOMIC DNA]</scope>
    <source>
        <strain evidence="1 2">BIOML-A1</strain>
    </source>
</reference>
<accession>A0ABQ6S667</accession>
<sequence>MSVLRWSLDYEKQQYYISEKDYADLLERYRKIYYENLERYEGYSRGSKNELLRILNDNPNFFGIWLPYSLIGHSEKAKHIIDTMLNHNLSEHIIAHRLIKTGLKEGVDWEWIFEENEWRINIKHTDNASAKYWQQRNERDMRDSKEYIKSSNPYEIDWEEQAEIECRGNIEW</sequence>
<dbReference type="EMBL" id="VVND01000003">
    <property type="protein sequence ID" value="KAA3160396.1"/>
    <property type="molecule type" value="Genomic_DNA"/>
</dbReference>
<organism evidence="1 2">
    <name type="scientific">Alistipes finegoldii</name>
    <dbReference type="NCBI Taxonomy" id="214856"/>
    <lineage>
        <taxon>Bacteria</taxon>
        <taxon>Pseudomonadati</taxon>
        <taxon>Bacteroidota</taxon>
        <taxon>Bacteroidia</taxon>
        <taxon>Bacteroidales</taxon>
        <taxon>Rikenellaceae</taxon>
        <taxon>Alistipes</taxon>
    </lineage>
</organism>
<keyword evidence="2" id="KW-1185">Reference proteome</keyword>
<proteinExistence type="predicted"/>
<comment type="caution">
    <text evidence="1">The sequence shown here is derived from an EMBL/GenBank/DDBJ whole genome shotgun (WGS) entry which is preliminary data.</text>
</comment>
<evidence type="ECO:0000313" key="2">
    <source>
        <dbReference type="Proteomes" id="UP000324870"/>
    </source>
</evidence>
<name>A0ABQ6S667_9BACT</name>
<gene>
    <name evidence="1" type="ORF">F2A26_04090</name>
</gene>
<protein>
    <submittedName>
        <fullName evidence="1">Uncharacterized protein</fullName>
    </submittedName>
</protein>
<evidence type="ECO:0000313" key="1">
    <source>
        <dbReference type="EMBL" id="KAA3160396.1"/>
    </source>
</evidence>
<dbReference type="RefSeq" id="WP_014776105.1">
    <property type="nucleotide sequence ID" value="NZ_DBFXCN010000005.1"/>
</dbReference>